<evidence type="ECO:0000313" key="1">
    <source>
        <dbReference type="EMBL" id="MUG69977.1"/>
    </source>
</evidence>
<name>A0A7X2Z830_9BACL</name>
<comment type="caution">
    <text evidence="1">The sequence shown here is derived from an EMBL/GenBank/DDBJ whole genome shotgun (WGS) entry which is preliminary data.</text>
</comment>
<keyword evidence="2" id="KW-1185">Reference proteome</keyword>
<dbReference type="EMBL" id="WNZX01000002">
    <property type="protein sequence ID" value="MUG69977.1"/>
    <property type="molecule type" value="Genomic_DNA"/>
</dbReference>
<dbReference type="RefSeq" id="WP_127604199.1">
    <property type="nucleotide sequence ID" value="NZ_JARTHJ010000049.1"/>
</dbReference>
<protein>
    <submittedName>
        <fullName evidence="1">Uncharacterized protein</fullName>
    </submittedName>
</protein>
<dbReference type="AlphaFoldDB" id="A0A7X2Z830"/>
<organism evidence="1 2">
    <name type="scientific">Paenibacillus validus</name>
    <dbReference type="NCBI Taxonomy" id="44253"/>
    <lineage>
        <taxon>Bacteria</taxon>
        <taxon>Bacillati</taxon>
        <taxon>Bacillota</taxon>
        <taxon>Bacilli</taxon>
        <taxon>Bacillales</taxon>
        <taxon>Paenibacillaceae</taxon>
        <taxon>Paenibacillus</taxon>
    </lineage>
</organism>
<evidence type="ECO:0000313" key="2">
    <source>
        <dbReference type="Proteomes" id="UP000450917"/>
    </source>
</evidence>
<reference evidence="1 2" key="1">
    <citation type="submission" date="2019-11" db="EMBL/GenBank/DDBJ databases">
        <title>Draft genome sequences of five Paenibacillus species of dairy origin.</title>
        <authorList>
            <person name="Olajide A.M."/>
            <person name="Chen S."/>
            <person name="Lapointe G."/>
        </authorList>
    </citation>
    <scope>NUCLEOTIDE SEQUENCE [LARGE SCALE GENOMIC DNA]</scope>
    <source>
        <strain evidence="1 2">2CS3</strain>
    </source>
</reference>
<sequence>MFIERPEELTELLDEWKETFWNEHPEFDGRGKAISQLEDTAKKSLLRYLKARRSQVRETEKTAIIRELQQIFGGDAQ</sequence>
<gene>
    <name evidence="1" type="ORF">GNP93_04725</name>
</gene>
<proteinExistence type="predicted"/>
<accession>A0A7X2Z830</accession>
<dbReference type="Proteomes" id="UP000450917">
    <property type="component" value="Unassembled WGS sequence"/>
</dbReference>